<keyword evidence="8" id="KW-1185">Reference proteome</keyword>
<evidence type="ECO:0000256" key="2">
    <source>
        <dbReference type="ARBA" id="ARBA00007459"/>
    </source>
</evidence>
<dbReference type="Proteomes" id="UP001470230">
    <property type="component" value="Unassembled WGS sequence"/>
</dbReference>
<evidence type="ECO:0000256" key="4">
    <source>
        <dbReference type="ARBA" id="ARBA00023242"/>
    </source>
</evidence>
<keyword evidence="4" id="KW-0539">Nucleus</keyword>
<proteinExistence type="inferred from homology"/>
<dbReference type="InterPro" id="IPR007854">
    <property type="entry name" value="Fip1_dom"/>
</dbReference>
<sequence length="160" mass="18913">MSLENDGSDSEDFDKELDSDDEIAILLNVHIPQPSQNDSLNAFPDNFQYRSTAHDQFAPTNPISYPGIKYTPIDIENEDKDEPRPWRDNPKTMPDYFNYGFTERTWEAYKFKQLMLRRLFSGRNQNGMNRNRMNHKYKSNNNNMNFNNNNNNVVTYNNNQ</sequence>
<evidence type="ECO:0000256" key="1">
    <source>
        <dbReference type="ARBA" id="ARBA00004123"/>
    </source>
</evidence>
<feature type="region of interest" description="Disordered" evidence="5">
    <location>
        <begin position="55"/>
        <end position="89"/>
    </location>
</feature>
<accession>A0ABR2HDA8</accession>
<comment type="subcellular location">
    <subcellularLocation>
        <location evidence="1">Nucleus</location>
    </subcellularLocation>
</comment>
<comment type="similarity">
    <text evidence="2">Belongs to the FIP1 family.</text>
</comment>
<protein>
    <submittedName>
        <fullName evidence="7">Cleavage polyadenylation factor subunit fip1</fullName>
    </submittedName>
</protein>
<comment type="caution">
    <text evidence="7">The sequence shown here is derived from an EMBL/GenBank/DDBJ whole genome shotgun (WGS) entry which is preliminary data.</text>
</comment>
<evidence type="ECO:0000259" key="6">
    <source>
        <dbReference type="Pfam" id="PF05182"/>
    </source>
</evidence>
<feature type="region of interest" description="Disordered" evidence="5">
    <location>
        <begin position="141"/>
        <end position="160"/>
    </location>
</feature>
<reference evidence="7 8" key="1">
    <citation type="submission" date="2024-04" db="EMBL/GenBank/DDBJ databases">
        <title>Tritrichomonas musculus Genome.</title>
        <authorList>
            <person name="Alves-Ferreira E."/>
            <person name="Grigg M."/>
            <person name="Lorenzi H."/>
            <person name="Galac M."/>
        </authorList>
    </citation>
    <scope>NUCLEOTIDE SEQUENCE [LARGE SCALE GENOMIC DNA]</scope>
    <source>
        <strain evidence="7 8">EAF2021</strain>
    </source>
</reference>
<name>A0ABR2HDA8_9EUKA</name>
<evidence type="ECO:0000256" key="5">
    <source>
        <dbReference type="SAM" id="MobiDB-lite"/>
    </source>
</evidence>
<dbReference type="EMBL" id="JAPFFF010000031">
    <property type="protein sequence ID" value="KAK8845019.1"/>
    <property type="molecule type" value="Genomic_DNA"/>
</dbReference>
<evidence type="ECO:0000313" key="8">
    <source>
        <dbReference type="Proteomes" id="UP001470230"/>
    </source>
</evidence>
<keyword evidence="3" id="KW-0507">mRNA processing</keyword>
<organism evidence="7 8">
    <name type="scientific">Tritrichomonas musculus</name>
    <dbReference type="NCBI Taxonomy" id="1915356"/>
    <lineage>
        <taxon>Eukaryota</taxon>
        <taxon>Metamonada</taxon>
        <taxon>Parabasalia</taxon>
        <taxon>Tritrichomonadida</taxon>
        <taxon>Tritrichomonadidae</taxon>
        <taxon>Tritrichomonas</taxon>
    </lineage>
</organism>
<dbReference type="Pfam" id="PF05182">
    <property type="entry name" value="Fip1"/>
    <property type="match status" value="1"/>
</dbReference>
<gene>
    <name evidence="7" type="ORF">M9Y10_021195</name>
</gene>
<evidence type="ECO:0000256" key="3">
    <source>
        <dbReference type="ARBA" id="ARBA00022664"/>
    </source>
</evidence>
<evidence type="ECO:0000313" key="7">
    <source>
        <dbReference type="EMBL" id="KAK8845019.1"/>
    </source>
</evidence>
<feature type="domain" description="Pre-mRNA polyadenylation factor Fip1" evidence="6">
    <location>
        <begin position="80"/>
        <end position="117"/>
    </location>
</feature>